<evidence type="ECO:0000256" key="12">
    <source>
        <dbReference type="ARBA" id="ARBA00037975"/>
    </source>
</evidence>
<feature type="transmembrane region" description="Helical" evidence="14">
    <location>
        <begin position="162"/>
        <end position="182"/>
    </location>
</feature>
<evidence type="ECO:0000256" key="2">
    <source>
        <dbReference type="ARBA" id="ARBA00004651"/>
    </source>
</evidence>
<keyword evidence="7" id="KW-0479">Metal-binding</keyword>
<evidence type="ECO:0000256" key="7">
    <source>
        <dbReference type="ARBA" id="ARBA00022723"/>
    </source>
</evidence>
<evidence type="ECO:0000256" key="13">
    <source>
        <dbReference type="SAM" id="MobiDB-lite"/>
    </source>
</evidence>
<evidence type="ECO:0000313" key="17">
    <source>
        <dbReference type="Proteomes" id="UP000059113"/>
    </source>
</evidence>
<dbReference type="InterPro" id="IPR016174">
    <property type="entry name" value="Di-haem_cyt_TM"/>
</dbReference>
<dbReference type="KEGG" id="ery:CP97_14916"/>
<geneLocation type="plasmid" evidence="17"/>
<keyword evidence="4" id="KW-1003">Cell membrane</keyword>
<dbReference type="Proteomes" id="UP000059113">
    <property type="component" value="Plasmid"/>
</dbReference>
<keyword evidence="11 14" id="KW-0472">Membrane</keyword>
<keyword evidence="6 14" id="KW-0812">Transmembrane</keyword>
<comment type="cofactor">
    <cofactor evidence="1">
        <name>heme b</name>
        <dbReference type="ChEBI" id="CHEBI:60344"/>
    </cofactor>
</comment>
<dbReference type="RefSeq" id="WP_063612581.1">
    <property type="nucleotide sequence ID" value="NZ_CP015441.1"/>
</dbReference>
<keyword evidence="9 14" id="KW-1133">Transmembrane helix</keyword>
<keyword evidence="5" id="KW-0349">Heme</keyword>
<dbReference type="PANTHER" id="PTHR30529">
    <property type="entry name" value="CYTOCHROME B561"/>
    <property type="match status" value="1"/>
</dbReference>
<dbReference type="AlphaFoldDB" id="A0A168M4T4"/>
<feature type="region of interest" description="Disordered" evidence="13">
    <location>
        <begin position="204"/>
        <end position="226"/>
    </location>
</feature>
<evidence type="ECO:0000256" key="6">
    <source>
        <dbReference type="ARBA" id="ARBA00022692"/>
    </source>
</evidence>
<dbReference type="GO" id="GO:0046872">
    <property type="term" value="F:metal ion binding"/>
    <property type="evidence" value="ECO:0007669"/>
    <property type="project" value="UniProtKB-KW"/>
</dbReference>
<reference evidence="16 17" key="1">
    <citation type="submission" date="2016-04" db="EMBL/GenBank/DDBJ databases">
        <title>The complete genome sequence of Erythrobacter atlanticus s21-N3.</title>
        <authorList>
            <person name="Wang W."/>
            <person name="Wang L."/>
            <person name="Zhuang L."/>
            <person name="Shao Z."/>
        </authorList>
    </citation>
    <scope>NUCLEOTIDE SEQUENCE [LARGE SCALE GENOMIC DNA]</scope>
    <source>
        <strain evidence="17">s21-N3</strain>
        <plasmid evidence="17">Plasmid</plasmid>
    </source>
</reference>
<feature type="domain" description="Cytochrome b561 bacterial/Ni-hydrogenase" evidence="15">
    <location>
        <begin position="21"/>
        <end position="198"/>
    </location>
</feature>
<feature type="transmembrane region" description="Helical" evidence="14">
    <location>
        <begin position="21"/>
        <end position="46"/>
    </location>
</feature>
<feature type="transmembrane region" description="Helical" evidence="14">
    <location>
        <begin position="105"/>
        <end position="125"/>
    </location>
</feature>
<evidence type="ECO:0000259" key="15">
    <source>
        <dbReference type="Pfam" id="PF01292"/>
    </source>
</evidence>
<evidence type="ECO:0000256" key="5">
    <source>
        <dbReference type="ARBA" id="ARBA00022617"/>
    </source>
</evidence>
<name>A0A168M4T4_9SPHN</name>
<dbReference type="GO" id="GO:0022904">
    <property type="term" value="P:respiratory electron transport chain"/>
    <property type="evidence" value="ECO:0007669"/>
    <property type="project" value="InterPro"/>
</dbReference>
<comment type="similarity">
    <text evidence="12">Belongs to the cytochrome b561 family.</text>
</comment>
<dbReference type="PANTHER" id="PTHR30529:SF7">
    <property type="entry name" value="CYTOCHROME B561 BACTERIAL_NI-HYDROGENASE DOMAIN-CONTAINING PROTEIN"/>
    <property type="match status" value="1"/>
</dbReference>
<dbReference type="InterPro" id="IPR011577">
    <property type="entry name" value="Cyt_b561_bac/Ni-Hgenase"/>
</dbReference>
<dbReference type="GO" id="GO:0005886">
    <property type="term" value="C:plasma membrane"/>
    <property type="evidence" value="ECO:0007669"/>
    <property type="project" value="UniProtKB-SubCell"/>
</dbReference>
<organism evidence="16 17">
    <name type="scientific">Aurantiacibacter atlanticus</name>
    <dbReference type="NCBI Taxonomy" id="1648404"/>
    <lineage>
        <taxon>Bacteria</taxon>
        <taxon>Pseudomonadati</taxon>
        <taxon>Pseudomonadota</taxon>
        <taxon>Alphaproteobacteria</taxon>
        <taxon>Sphingomonadales</taxon>
        <taxon>Erythrobacteraceae</taxon>
        <taxon>Aurantiacibacter</taxon>
    </lineage>
</organism>
<evidence type="ECO:0000256" key="1">
    <source>
        <dbReference type="ARBA" id="ARBA00001970"/>
    </source>
</evidence>
<evidence type="ECO:0000256" key="4">
    <source>
        <dbReference type="ARBA" id="ARBA00022475"/>
    </source>
</evidence>
<dbReference type="EMBL" id="CP015441">
    <property type="protein sequence ID" value="ANC50605.1"/>
    <property type="molecule type" value="Genomic_DNA"/>
</dbReference>
<keyword evidence="3" id="KW-0813">Transport</keyword>
<dbReference type="InterPro" id="IPR052168">
    <property type="entry name" value="Cytochrome_b561_oxidase"/>
</dbReference>
<keyword evidence="17" id="KW-1185">Reference proteome</keyword>
<evidence type="ECO:0000256" key="11">
    <source>
        <dbReference type="ARBA" id="ARBA00023136"/>
    </source>
</evidence>
<feature type="compositionally biased region" description="Low complexity" evidence="13">
    <location>
        <begin position="213"/>
        <end position="226"/>
    </location>
</feature>
<evidence type="ECO:0000256" key="10">
    <source>
        <dbReference type="ARBA" id="ARBA00023004"/>
    </source>
</evidence>
<keyword evidence="16" id="KW-0614">Plasmid</keyword>
<dbReference type="OrthoDB" id="1247465at2"/>
<evidence type="ECO:0000256" key="9">
    <source>
        <dbReference type="ARBA" id="ARBA00022989"/>
    </source>
</evidence>
<feature type="transmembrane region" description="Helical" evidence="14">
    <location>
        <begin position="58"/>
        <end position="79"/>
    </location>
</feature>
<evidence type="ECO:0000256" key="14">
    <source>
        <dbReference type="SAM" id="Phobius"/>
    </source>
</evidence>
<gene>
    <name evidence="16" type="ORF">CP97_14916</name>
</gene>
<dbReference type="GO" id="GO:0009055">
    <property type="term" value="F:electron transfer activity"/>
    <property type="evidence" value="ECO:0007669"/>
    <property type="project" value="InterPro"/>
</dbReference>
<protein>
    <submittedName>
        <fullName evidence="16">Cytochrome B561</fullName>
    </submittedName>
</protein>
<accession>A0A168M4T4</accession>
<sequence>MKPWVQQWREWSESYRARGKYTPVGVAFHWIMAAVVIFQLFSGWWMQRYLAGADKLDAYALHSEIGLTLLVMGALRLLWRLIVPGPINDADTPGWPTKVAHATHFLFYALFAVLPISGWMMWSAIQPARDLNLAGLVPVPAMPFQDLSPEMQFRMLDLAGDVHVAAAILLAGLIPLHVIAALKHHFLDRDDVLEGMLPEVPDTHWHPGGPNYSRPDAPSPSRSDAG</sequence>
<dbReference type="Pfam" id="PF01292">
    <property type="entry name" value="Ni_hydr_CYTB"/>
    <property type="match status" value="1"/>
</dbReference>
<evidence type="ECO:0000256" key="8">
    <source>
        <dbReference type="ARBA" id="ARBA00022982"/>
    </source>
</evidence>
<dbReference type="SUPFAM" id="SSF81342">
    <property type="entry name" value="Transmembrane di-heme cytochromes"/>
    <property type="match status" value="1"/>
</dbReference>
<evidence type="ECO:0000313" key="16">
    <source>
        <dbReference type="EMBL" id="ANC50605.1"/>
    </source>
</evidence>
<proteinExistence type="inferred from homology"/>
<keyword evidence="8" id="KW-0249">Electron transport</keyword>
<comment type="subcellular location">
    <subcellularLocation>
        <location evidence="2">Cell membrane</location>
        <topology evidence="2">Multi-pass membrane protein</topology>
    </subcellularLocation>
</comment>
<evidence type="ECO:0000256" key="3">
    <source>
        <dbReference type="ARBA" id="ARBA00022448"/>
    </source>
</evidence>
<dbReference type="GO" id="GO:0020037">
    <property type="term" value="F:heme binding"/>
    <property type="evidence" value="ECO:0007669"/>
    <property type="project" value="TreeGrafter"/>
</dbReference>
<keyword evidence="10" id="KW-0408">Iron</keyword>